<name>A0A518AYV7_9BACT</name>
<evidence type="ECO:0000313" key="1">
    <source>
        <dbReference type="EMBL" id="QDU59905.1"/>
    </source>
</evidence>
<sequence>MVARVLDEFSEAFRADEVVSRVRPNALVASLLGDVVGGGCR</sequence>
<dbReference type="Proteomes" id="UP000317093">
    <property type="component" value="Chromosome"/>
</dbReference>
<evidence type="ECO:0000313" key="2">
    <source>
        <dbReference type="Proteomes" id="UP000317093"/>
    </source>
</evidence>
<accession>A0A518AYV7</accession>
<dbReference type="KEGG" id="knv:Pan216_07380"/>
<protein>
    <submittedName>
        <fullName evidence="1">Uncharacterized protein</fullName>
    </submittedName>
</protein>
<organism evidence="1 2">
    <name type="scientific">Kolteria novifilia</name>
    <dbReference type="NCBI Taxonomy" id="2527975"/>
    <lineage>
        <taxon>Bacteria</taxon>
        <taxon>Pseudomonadati</taxon>
        <taxon>Planctomycetota</taxon>
        <taxon>Planctomycetia</taxon>
        <taxon>Kolteriales</taxon>
        <taxon>Kolteriaceae</taxon>
        <taxon>Kolteria</taxon>
    </lineage>
</organism>
<keyword evidence="2" id="KW-1185">Reference proteome</keyword>
<dbReference type="AlphaFoldDB" id="A0A518AYV7"/>
<gene>
    <name evidence="1" type="ORF">Pan216_07380</name>
</gene>
<dbReference type="EMBL" id="CP036279">
    <property type="protein sequence ID" value="QDU59905.1"/>
    <property type="molecule type" value="Genomic_DNA"/>
</dbReference>
<reference evidence="1 2" key="1">
    <citation type="submission" date="2019-02" db="EMBL/GenBank/DDBJ databases">
        <title>Deep-cultivation of Planctomycetes and their phenomic and genomic characterization uncovers novel biology.</title>
        <authorList>
            <person name="Wiegand S."/>
            <person name="Jogler M."/>
            <person name="Boedeker C."/>
            <person name="Pinto D."/>
            <person name="Vollmers J."/>
            <person name="Rivas-Marin E."/>
            <person name="Kohn T."/>
            <person name="Peeters S.H."/>
            <person name="Heuer A."/>
            <person name="Rast P."/>
            <person name="Oberbeckmann S."/>
            <person name="Bunk B."/>
            <person name="Jeske O."/>
            <person name="Meyerdierks A."/>
            <person name="Storesund J.E."/>
            <person name="Kallscheuer N."/>
            <person name="Luecker S."/>
            <person name="Lage O.M."/>
            <person name="Pohl T."/>
            <person name="Merkel B.J."/>
            <person name="Hornburger P."/>
            <person name="Mueller R.-W."/>
            <person name="Bruemmer F."/>
            <person name="Labrenz M."/>
            <person name="Spormann A.M."/>
            <person name="Op den Camp H."/>
            <person name="Overmann J."/>
            <person name="Amann R."/>
            <person name="Jetten M.S.M."/>
            <person name="Mascher T."/>
            <person name="Medema M.H."/>
            <person name="Devos D.P."/>
            <person name="Kaster A.-K."/>
            <person name="Ovreas L."/>
            <person name="Rohde M."/>
            <person name="Galperin M.Y."/>
            <person name="Jogler C."/>
        </authorList>
    </citation>
    <scope>NUCLEOTIDE SEQUENCE [LARGE SCALE GENOMIC DNA]</scope>
    <source>
        <strain evidence="1 2">Pan216</strain>
    </source>
</reference>
<proteinExistence type="predicted"/>